<evidence type="ECO:0000313" key="7">
    <source>
        <dbReference type="Proteomes" id="UP000641152"/>
    </source>
</evidence>
<name>A0ABR9DL74_9GAMM</name>
<feature type="domain" description="HTH luxR-type" evidence="4">
    <location>
        <begin position="145"/>
        <end position="210"/>
    </location>
</feature>
<dbReference type="InterPro" id="IPR000792">
    <property type="entry name" value="Tscrpt_reg_LuxR_C"/>
</dbReference>
<evidence type="ECO:0000256" key="2">
    <source>
        <dbReference type="ARBA" id="ARBA00023125"/>
    </source>
</evidence>
<dbReference type="PANTHER" id="PTHR43214">
    <property type="entry name" value="TWO-COMPONENT RESPONSE REGULATOR"/>
    <property type="match status" value="1"/>
</dbReference>
<evidence type="ECO:0000256" key="1">
    <source>
        <dbReference type="ARBA" id="ARBA00022553"/>
    </source>
</evidence>
<dbReference type="RefSeq" id="WP_192395407.1">
    <property type="nucleotide sequence ID" value="NZ_CAJHIU010000003.1"/>
</dbReference>
<dbReference type="SUPFAM" id="SSF46894">
    <property type="entry name" value="C-terminal effector domain of the bipartite response regulators"/>
    <property type="match status" value="1"/>
</dbReference>
<dbReference type="CDD" id="cd06170">
    <property type="entry name" value="LuxR_C_like"/>
    <property type="match status" value="1"/>
</dbReference>
<dbReference type="InterPro" id="IPR058245">
    <property type="entry name" value="NreC/VraR/RcsB-like_REC"/>
</dbReference>
<keyword evidence="7" id="KW-1185">Reference proteome</keyword>
<reference evidence="6 7" key="1">
    <citation type="submission" date="2020-09" db="EMBL/GenBank/DDBJ databases">
        <title>Methylomonas albis sp. nov. and Methylomonas fluvii sp. nov.: Two cold-adapted methanotrophs from the River Elbe and an amended description of Methylovulum psychrotolerans strain Eb1.</title>
        <authorList>
            <person name="Bussmann I.K."/>
            <person name="Klings K.-W."/>
            <person name="Warnstedt J."/>
            <person name="Hoppert M."/>
            <person name="Saborowski A."/>
            <person name="Horn F."/>
            <person name="Liebner S."/>
        </authorList>
    </citation>
    <scope>NUCLEOTIDE SEQUENCE [LARGE SCALE GENOMIC DNA]</scope>
    <source>
        <strain evidence="6 7">EbB</strain>
    </source>
</reference>
<dbReference type="PROSITE" id="PS50043">
    <property type="entry name" value="HTH_LUXR_2"/>
    <property type="match status" value="1"/>
</dbReference>
<feature type="modified residue" description="4-aspartylphosphate" evidence="3">
    <location>
        <position position="57"/>
    </location>
</feature>
<dbReference type="PRINTS" id="PR00038">
    <property type="entry name" value="HTHLUXR"/>
</dbReference>
<dbReference type="Gene3D" id="3.40.50.2300">
    <property type="match status" value="1"/>
</dbReference>
<gene>
    <name evidence="6" type="ORF">EBB_19465</name>
</gene>
<organism evidence="6 7">
    <name type="scientific">Methylomonas fluvii</name>
    <dbReference type="NCBI Taxonomy" id="1854564"/>
    <lineage>
        <taxon>Bacteria</taxon>
        <taxon>Pseudomonadati</taxon>
        <taxon>Pseudomonadota</taxon>
        <taxon>Gammaproteobacteria</taxon>
        <taxon>Methylococcales</taxon>
        <taxon>Methylococcaceae</taxon>
        <taxon>Methylomonas</taxon>
    </lineage>
</organism>
<evidence type="ECO:0000313" key="6">
    <source>
        <dbReference type="EMBL" id="MBD9362647.1"/>
    </source>
</evidence>
<dbReference type="Pfam" id="PF00196">
    <property type="entry name" value="GerE"/>
    <property type="match status" value="1"/>
</dbReference>
<dbReference type="EMBL" id="JACXST010000003">
    <property type="protein sequence ID" value="MBD9362647.1"/>
    <property type="molecule type" value="Genomic_DNA"/>
</dbReference>
<dbReference type="PANTHER" id="PTHR43214:SF43">
    <property type="entry name" value="TWO-COMPONENT RESPONSE REGULATOR"/>
    <property type="match status" value="1"/>
</dbReference>
<proteinExistence type="predicted"/>
<keyword evidence="1 3" id="KW-0597">Phosphoprotein</keyword>
<dbReference type="Proteomes" id="UP000641152">
    <property type="component" value="Unassembled WGS sequence"/>
</dbReference>
<evidence type="ECO:0000259" key="5">
    <source>
        <dbReference type="PROSITE" id="PS50110"/>
    </source>
</evidence>
<dbReference type="InterPro" id="IPR039420">
    <property type="entry name" value="WalR-like"/>
</dbReference>
<dbReference type="InterPro" id="IPR016032">
    <property type="entry name" value="Sig_transdc_resp-reg_C-effctor"/>
</dbReference>
<evidence type="ECO:0000259" key="4">
    <source>
        <dbReference type="PROSITE" id="PS50043"/>
    </source>
</evidence>
<feature type="domain" description="Response regulatory" evidence="5">
    <location>
        <begin position="6"/>
        <end position="122"/>
    </location>
</feature>
<keyword evidence="2" id="KW-0238">DNA-binding</keyword>
<dbReference type="PROSITE" id="PS50110">
    <property type="entry name" value="RESPONSE_REGULATORY"/>
    <property type="match status" value="1"/>
</dbReference>
<accession>A0ABR9DL74</accession>
<dbReference type="CDD" id="cd17535">
    <property type="entry name" value="REC_NarL-like"/>
    <property type="match status" value="1"/>
</dbReference>
<dbReference type="SMART" id="SM00421">
    <property type="entry name" value="HTH_LUXR"/>
    <property type="match status" value="1"/>
</dbReference>
<dbReference type="Pfam" id="PF00072">
    <property type="entry name" value="Response_reg"/>
    <property type="match status" value="1"/>
</dbReference>
<comment type="caution">
    <text evidence="6">The sequence shown here is derived from an EMBL/GenBank/DDBJ whole genome shotgun (WGS) entry which is preliminary data.</text>
</comment>
<dbReference type="InterPro" id="IPR011006">
    <property type="entry name" value="CheY-like_superfamily"/>
</dbReference>
<dbReference type="SUPFAM" id="SSF52172">
    <property type="entry name" value="CheY-like"/>
    <property type="match status" value="1"/>
</dbReference>
<evidence type="ECO:0000256" key="3">
    <source>
        <dbReference type="PROSITE-ProRule" id="PRU00169"/>
    </source>
</evidence>
<protein>
    <submittedName>
        <fullName evidence="6">Response regulator transcription factor</fullName>
    </submittedName>
</protein>
<dbReference type="InterPro" id="IPR001789">
    <property type="entry name" value="Sig_transdc_resp-reg_receiver"/>
</dbReference>
<dbReference type="SMART" id="SM00448">
    <property type="entry name" value="REC"/>
    <property type="match status" value="1"/>
</dbReference>
<sequence>MNNKIKIVLVDDHLVVRAGFKMLLAAGDSVEVIGEAERGEQAIQLYQELQPDMLVMDLSMPGIGGLETIRRIIQRDSEARILVFSVHHEQVYVSRALAAGAQGYITKNSAPGILAEAIAAIMAGQQYVERGLVKGGGEERQHTGYQAIIAGFSAREFDVFSLLAQGLTVHKIADQLCLGHKTVANYATQIKKKLQVDTTTELAHIAVNLGMTAR</sequence>